<evidence type="ECO:0000313" key="2">
    <source>
        <dbReference type="Proteomes" id="UP000504637"/>
    </source>
</evidence>
<gene>
    <name evidence="3" type="ORF">K489DRAFT_218761</name>
</gene>
<reference evidence="3" key="3">
    <citation type="submission" date="2025-08" db="UniProtKB">
        <authorList>
            <consortium name="RefSeq"/>
        </authorList>
    </citation>
    <scope>IDENTIFICATION</scope>
    <source>
        <strain evidence="3">CBS 342.82</strain>
    </source>
</reference>
<accession>A0A6J3M497</accession>
<feature type="region of interest" description="Disordered" evidence="1">
    <location>
        <begin position="1"/>
        <end position="83"/>
    </location>
</feature>
<protein>
    <submittedName>
        <fullName evidence="3">Uncharacterized protein</fullName>
    </submittedName>
</protein>
<feature type="region of interest" description="Disordered" evidence="1">
    <location>
        <begin position="141"/>
        <end position="162"/>
    </location>
</feature>
<feature type="region of interest" description="Disordered" evidence="1">
    <location>
        <begin position="95"/>
        <end position="128"/>
    </location>
</feature>
<dbReference type="GeneID" id="54357511"/>
<proteinExistence type="predicted"/>
<feature type="compositionally biased region" description="Polar residues" evidence="1">
    <location>
        <begin position="52"/>
        <end position="76"/>
    </location>
</feature>
<reference evidence="3" key="1">
    <citation type="submission" date="2020-01" db="EMBL/GenBank/DDBJ databases">
        <authorList>
            <consortium name="DOE Joint Genome Institute"/>
            <person name="Haridas S."/>
            <person name="Albert R."/>
            <person name="Binder M."/>
            <person name="Bloem J."/>
            <person name="Labutti K."/>
            <person name="Salamov A."/>
            <person name="Andreopoulos B."/>
            <person name="Baker S.E."/>
            <person name="Barry K."/>
            <person name="Bills G."/>
            <person name="Bluhm B.H."/>
            <person name="Cannon C."/>
            <person name="Castanera R."/>
            <person name="Culley D.E."/>
            <person name="Daum C."/>
            <person name="Ezra D."/>
            <person name="Gonzalez J.B."/>
            <person name="Henrissat B."/>
            <person name="Kuo A."/>
            <person name="Liang C."/>
            <person name="Lipzen A."/>
            <person name="Lutzoni F."/>
            <person name="Magnuson J."/>
            <person name="Mondo S."/>
            <person name="Nolan M."/>
            <person name="Ohm R."/>
            <person name="Pangilinan J."/>
            <person name="Park H.-J."/>
            <person name="Ramirez L."/>
            <person name="Alfaro M."/>
            <person name="Sun H."/>
            <person name="Tritt A."/>
            <person name="Yoshinaga Y."/>
            <person name="Zwiers L.-H."/>
            <person name="Turgeon B.G."/>
            <person name="Goodwin S.B."/>
            <person name="Spatafora J.W."/>
            <person name="Crous P.W."/>
            <person name="Grigoriev I.V."/>
        </authorList>
    </citation>
    <scope>NUCLEOTIDE SEQUENCE</scope>
    <source>
        <strain evidence="3">CBS 342.82</strain>
    </source>
</reference>
<evidence type="ECO:0000313" key="3">
    <source>
        <dbReference type="RefSeq" id="XP_033459897.1"/>
    </source>
</evidence>
<feature type="compositionally biased region" description="Basic and acidic residues" evidence="1">
    <location>
        <begin position="116"/>
        <end position="128"/>
    </location>
</feature>
<feature type="compositionally biased region" description="Polar residues" evidence="1">
    <location>
        <begin position="149"/>
        <end position="162"/>
    </location>
</feature>
<dbReference type="RefSeq" id="XP_033459897.1">
    <property type="nucleotide sequence ID" value="XM_033599712.1"/>
</dbReference>
<feature type="compositionally biased region" description="Polar residues" evidence="1">
    <location>
        <begin position="103"/>
        <end position="115"/>
    </location>
</feature>
<dbReference type="OrthoDB" id="10639587at2759"/>
<evidence type="ECO:0000256" key="1">
    <source>
        <dbReference type="SAM" id="MobiDB-lite"/>
    </source>
</evidence>
<organism evidence="3">
    <name type="scientific">Dissoconium aciculare CBS 342.82</name>
    <dbReference type="NCBI Taxonomy" id="1314786"/>
    <lineage>
        <taxon>Eukaryota</taxon>
        <taxon>Fungi</taxon>
        <taxon>Dikarya</taxon>
        <taxon>Ascomycota</taxon>
        <taxon>Pezizomycotina</taxon>
        <taxon>Dothideomycetes</taxon>
        <taxon>Dothideomycetidae</taxon>
        <taxon>Mycosphaerellales</taxon>
        <taxon>Dissoconiaceae</taxon>
        <taxon>Dissoconium</taxon>
    </lineage>
</organism>
<feature type="compositionally biased region" description="Low complexity" evidence="1">
    <location>
        <begin position="8"/>
        <end position="27"/>
    </location>
</feature>
<sequence length="162" mass="17759">MYNFLQRSPSQKSISSSTSSTLSQSSIAREPRSTHRRRKSNQRVDMAIKLSLSASSYAKCSPPSLSRQHSYFTTRQDSGRDDATATLARVVLRTGRSAGLSINEPSLPSSPTDSVQSERRTSWEDFRMPSDGGYISFPDFDTLVHSAKPPSTQAQHGTKASG</sequence>
<reference evidence="3" key="2">
    <citation type="submission" date="2020-04" db="EMBL/GenBank/DDBJ databases">
        <authorList>
            <consortium name="NCBI Genome Project"/>
        </authorList>
    </citation>
    <scope>NUCLEOTIDE SEQUENCE</scope>
    <source>
        <strain evidence="3">CBS 342.82</strain>
    </source>
</reference>
<dbReference type="AlphaFoldDB" id="A0A6J3M497"/>
<keyword evidence="2" id="KW-1185">Reference proteome</keyword>
<dbReference type="Proteomes" id="UP000504637">
    <property type="component" value="Unplaced"/>
</dbReference>
<name>A0A6J3M497_9PEZI</name>